<evidence type="ECO:0000256" key="1">
    <source>
        <dbReference type="SAM" id="MobiDB-lite"/>
    </source>
</evidence>
<gene>
    <name evidence="2" type="ORF">Triagg1_7332</name>
</gene>
<feature type="region of interest" description="Disordered" evidence="1">
    <location>
        <begin position="151"/>
        <end position="181"/>
    </location>
</feature>
<organism evidence="2 3">
    <name type="scientific">Trichoderma aggressivum f. europaeum</name>
    <dbReference type="NCBI Taxonomy" id="173218"/>
    <lineage>
        <taxon>Eukaryota</taxon>
        <taxon>Fungi</taxon>
        <taxon>Dikarya</taxon>
        <taxon>Ascomycota</taxon>
        <taxon>Pezizomycotina</taxon>
        <taxon>Sordariomycetes</taxon>
        <taxon>Hypocreomycetidae</taxon>
        <taxon>Hypocreales</taxon>
        <taxon>Hypocreaceae</taxon>
        <taxon>Trichoderma</taxon>
    </lineage>
</organism>
<proteinExistence type="predicted"/>
<name>A0AAE1LYP4_9HYPO</name>
<keyword evidence="3" id="KW-1185">Reference proteome</keyword>
<dbReference type="Proteomes" id="UP001273209">
    <property type="component" value="Unassembled WGS sequence"/>
</dbReference>
<dbReference type="GeneID" id="87921961"/>
<dbReference type="AlphaFoldDB" id="A0AAE1LYP4"/>
<accession>A0AAE1LYP4</accession>
<comment type="caution">
    <text evidence="2">The sequence shown here is derived from an EMBL/GenBank/DDBJ whole genome shotgun (WGS) entry which is preliminary data.</text>
</comment>
<evidence type="ECO:0000313" key="3">
    <source>
        <dbReference type="Proteomes" id="UP001273209"/>
    </source>
</evidence>
<dbReference type="EMBL" id="JAWRVG010000032">
    <property type="protein sequence ID" value="KAK4068393.1"/>
    <property type="molecule type" value="Genomic_DNA"/>
</dbReference>
<sequence>MDWASCQNPDFMSFLDDNIDWGLLMDSTFFGDDYNMDELLAAAGSHNSLMPNFPDTEEGMGDDIGIFSGQFDFNQVLPTSDTFQYDPNFELIGEDHTALDTATTPSAWSSSNTALSPTDIFLSVSPPTFLNCQLLEMSSHNEGQLESFGQYMPITPMNPPRNPTNVQKTRRRKRKDSDMLK</sequence>
<evidence type="ECO:0000313" key="2">
    <source>
        <dbReference type="EMBL" id="KAK4068393.1"/>
    </source>
</evidence>
<reference evidence="2" key="1">
    <citation type="submission" date="2023-11" db="EMBL/GenBank/DDBJ databases">
        <title>The genome sequences of three competitors of mushroom-forming fungi.</title>
        <authorList>
            <person name="Beijen E."/>
            <person name="Ohm R.A."/>
        </authorList>
    </citation>
    <scope>NUCLEOTIDE SEQUENCE</scope>
    <source>
        <strain evidence="2">CBS 100526</strain>
    </source>
</reference>
<protein>
    <submittedName>
        <fullName evidence="2">Uncharacterized protein</fullName>
    </submittedName>
</protein>
<dbReference type="RefSeq" id="XP_062753650.1">
    <property type="nucleotide sequence ID" value="XM_062902056.1"/>
</dbReference>